<evidence type="ECO:0000256" key="1">
    <source>
        <dbReference type="ARBA" id="ARBA00022491"/>
    </source>
</evidence>
<dbReference type="SUPFAM" id="SSF46955">
    <property type="entry name" value="Putative DNA-binding domain"/>
    <property type="match status" value="1"/>
</dbReference>
<dbReference type="PANTHER" id="PTHR30204">
    <property type="entry name" value="REDOX-CYCLING DRUG-SENSING TRANSCRIPTIONAL ACTIVATOR SOXR"/>
    <property type="match status" value="1"/>
</dbReference>
<feature type="domain" description="HTH merR-type" evidence="5">
    <location>
        <begin position="1"/>
        <end position="70"/>
    </location>
</feature>
<evidence type="ECO:0000256" key="2">
    <source>
        <dbReference type="ARBA" id="ARBA00023015"/>
    </source>
</evidence>
<evidence type="ECO:0000256" key="3">
    <source>
        <dbReference type="ARBA" id="ARBA00023125"/>
    </source>
</evidence>
<dbReference type="SUPFAM" id="SSF55136">
    <property type="entry name" value="Probable bacterial effector-binding domain"/>
    <property type="match status" value="1"/>
</dbReference>
<accession>A0A6I6F786</accession>
<evidence type="ECO:0000256" key="4">
    <source>
        <dbReference type="ARBA" id="ARBA00023163"/>
    </source>
</evidence>
<keyword evidence="7" id="KW-1185">Reference proteome</keyword>
<reference evidence="6 7" key="1">
    <citation type="submission" date="2019-12" db="EMBL/GenBank/DDBJ databases">
        <title>Genome sequenceing of Clostridium bovifaecis.</title>
        <authorList>
            <person name="Yao Y."/>
        </authorList>
    </citation>
    <scope>NUCLEOTIDE SEQUENCE [LARGE SCALE GENOMIC DNA]</scope>
    <source>
        <strain evidence="6 7">BXX</strain>
    </source>
</reference>
<dbReference type="Pfam" id="PF06445">
    <property type="entry name" value="GyrI-like"/>
    <property type="match status" value="1"/>
</dbReference>
<protein>
    <submittedName>
        <fullName evidence="6">MerR family transcriptional regulator</fullName>
    </submittedName>
</protein>
<name>A0A6I6F786_9CLOT</name>
<keyword evidence="4" id="KW-0804">Transcription</keyword>
<dbReference type="AlphaFoldDB" id="A0A6I6F786"/>
<dbReference type="GO" id="GO:0003700">
    <property type="term" value="F:DNA-binding transcription factor activity"/>
    <property type="evidence" value="ECO:0007669"/>
    <property type="project" value="InterPro"/>
</dbReference>
<evidence type="ECO:0000313" key="7">
    <source>
        <dbReference type="Proteomes" id="UP000422764"/>
    </source>
</evidence>
<gene>
    <name evidence="6" type="ORF">GOM49_15650</name>
</gene>
<dbReference type="SMART" id="SM00871">
    <property type="entry name" value="AraC_E_bind"/>
    <property type="match status" value="1"/>
</dbReference>
<keyword evidence="3" id="KW-0238">DNA-binding</keyword>
<dbReference type="SMART" id="SM00422">
    <property type="entry name" value="HTH_MERR"/>
    <property type="match status" value="1"/>
</dbReference>
<sequence length="267" mass="30779">MYKISEFSKITTLTIKALRYYDEQGILQPSCRTKNNYRMYDNNDFEKAKMIVLLRKLKFSIAEIKDVLNNCSDKVELQCYLLEKKSMIAKEIEKEKTLIKEINRYISPNKNVEVNSMNYEFQVRNIAAIKVISVRFKGSYCDIGKYIKLLYKSAKNHAAGAPMNLYYDDEYKENADIELCIPVSGLISRGDIVVKKLPQINALCTTHIGSYETINLAYKSIIDYANEKGLIMNLPSREVYRKGPGMIFKGNPEKYVTEIIIPIKQGE</sequence>
<keyword evidence="2" id="KW-0805">Transcription regulation</keyword>
<dbReference type="InterPro" id="IPR047057">
    <property type="entry name" value="MerR_fam"/>
</dbReference>
<organism evidence="6 7">
    <name type="scientific">Clostridium bovifaecis</name>
    <dbReference type="NCBI Taxonomy" id="2184719"/>
    <lineage>
        <taxon>Bacteria</taxon>
        <taxon>Bacillati</taxon>
        <taxon>Bacillota</taxon>
        <taxon>Clostridia</taxon>
        <taxon>Eubacteriales</taxon>
        <taxon>Clostridiaceae</taxon>
        <taxon>Clostridium</taxon>
    </lineage>
</organism>
<dbReference type="InterPro" id="IPR029442">
    <property type="entry name" value="GyrI-like"/>
</dbReference>
<dbReference type="PANTHER" id="PTHR30204:SF69">
    <property type="entry name" value="MERR-FAMILY TRANSCRIPTIONAL REGULATOR"/>
    <property type="match status" value="1"/>
</dbReference>
<keyword evidence="1" id="KW-0678">Repressor</keyword>
<proteinExistence type="predicted"/>
<dbReference type="Pfam" id="PF13411">
    <property type="entry name" value="MerR_1"/>
    <property type="match status" value="1"/>
</dbReference>
<dbReference type="InterPro" id="IPR000551">
    <property type="entry name" value="MerR-type_HTH_dom"/>
</dbReference>
<dbReference type="InterPro" id="IPR009061">
    <property type="entry name" value="DNA-bd_dom_put_sf"/>
</dbReference>
<dbReference type="Gene3D" id="3.20.80.10">
    <property type="entry name" value="Regulatory factor, effector binding domain"/>
    <property type="match status" value="1"/>
</dbReference>
<dbReference type="InterPro" id="IPR011256">
    <property type="entry name" value="Reg_factor_effector_dom_sf"/>
</dbReference>
<dbReference type="Gene3D" id="1.10.1660.10">
    <property type="match status" value="1"/>
</dbReference>
<evidence type="ECO:0000313" key="6">
    <source>
        <dbReference type="EMBL" id="QGU96337.1"/>
    </source>
</evidence>
<dbReference type="InterPro" id="IPR010499">
    <property type="entry name" value="AraC_E-bd"/>
</dbReference>
<dbReference type="GO" id="GO:0003677">
    <property type="term" value="F:DNA binding"/>
    <property type="evidence" value="ECO:0007669"/>
    <property type="project" value="UniProtKB-KW"/>
</dbReference>
<dbReference type="EMBL" id="CP046522">
    <property type="protein sequence ID" value="QGU96337.1"/>
    <property type="molecule type" value="Genomic_DNA"/>
</dbReference>
<dbReference type="PROSITE" id="PS50937">
    <property type="entry name" value="HTH_MERR_2"/>
    <property type="match status" value="1"/>
</dbReference>
<dbReference type="Proteomes" id="UP000422764">
    <property type="component" value="Chromosome"/>
</dbReference>
<evidence type="ECO:0000259" key="5">
    <source>
        <dbReference type="PROSITE" id="PS50937"/>
    </source>
</evidence>